<comment type="caution">
    <text evidence="2">The sequence shown here is derived from an EMBL/GenBank/DDBJ whole genome shotgun (WGS) entry which is preliminary data.</text>
</comment>
<proteinExistence type="predicted"/>
<protein>
    <submittedName>
        <fullName evidence="2">Uncharacterized protein</fullName>
    </submittedName>
</protein>
<dbReference type="EMBL" id="JBHUCM010000088">
    <property type="protein sequence ID" value="MFD1547978.1"/>
    <property type="molecule type" value="Genomic_DNA"/>
</dbReference>
<evidence type="ECO:0000313" key="2">
    <source>
        <dbReference type="EMBL" id="MFD1547978.1"/>
    </source>
</evidence>
<keyword evidence="3" id="KW-1185">Reference proteome</keyword>
<evidence type="ECO:0000256" key="1">
    <source>
        <dbReference type="SAM" id="MobiDB-lite"/>
    </source>
</evidence>
<gene>
    <name evidence="2" type="ORF">ACFSJ0_63885</name>
</gene>
<dbReference type="RefSeq" id="WP_219539788.1">
    <property type="nucleotide sequence ID" value="NZ_JAHKRM010000076.1"/>
</dbReference>
<feature type="compositionally biased region" description="Basic and acidic residues" evidence="1">
    <location>
        <begin position="1"/>
        <end position="19"/>
    </location>
</feature>
<evidence type="ECO:0000313" key="3">
    <source>
        <dbReference type="Proteomes" id="UP001597097"/>
    </source>
</evidence>
<dbReference type="Proteomes" id="UP001597097">
    <property type="component" value="Unassembled WGS sequence"/>
</dbReference>
<reference evidence="3" key="1">
    <citation type="journal article" date="2019" name="Int. J. Syst. Evol. Microbiol.">
        <title>The Global Catalogue of Microorganisms (GCM) 10K type strain sequencing project: providing services to taxonomists for standard genome sequencing and annotation.</title>
        <authorList>
            <consortium name="The Broad Institute Genomics Platform"/>
            <consortium name="The Broad Institute Genome Sequencing Center for Infectious Disease"/>
            <person name="Wu L."/>
            <person name="Ma J."/>
        </authorList>
    </citation>
    <scope>NUCLEOTIDE SEQUENCE [LARGE SCALE GENOMIC DNA]</scope>
    <source>
        <strain evidence="3">CGMCC 1.15399</strain>
    </source>
</reference>
<accession>A0ABW4H033</accession>
<feature type="region of interest" description="Disordered" evidence="1">
    <location>
        <begin position="1"/>
        <end position="28"/>
    </location>
</feature>
<sequence length="95" mass="11150">MKWFDEIGGHQSRMSDKRGHSCVTQEQRGHYGLSRRRYARIDHGDVNVDTHRALAPDDCFRREEPYDMKGLTVDGRRIVAYQNDWNGIHYSSLLN</sequence>
<name>A0ABW4H033_9ACTN</name>
<organism evidence="2 3">
    <name type="scientific">Nonomuraea guangzhouensis</name>
    <dbReference type="NCBI Taxonomy" id="1291555"/>
    <lineage>
        <taxon>Bacteria</taxon>
        <taxon>Bacillati</taxon>
        <taxon>Actinomycetota</taxon>
        <taxon>Actinomycetes</taxon>
        <taxon>Streptosporangiales</taxon>
        <taxon>Streptosporangiaceae</taxon>
        <taxon>Nonomuraea</taxon>
    </lineage>
</organism>